<evidence type="ECO:0000313" key="3">
    <source>
        <dbReference type="Proteomes" id="UP001331761"/>
    </source>
</evidence>
<accession>A0AAN8IH06</accession>
<gene>
    <name evidence="2" type="ORF">GCK32_018638</name>
</gene>
<dbReference type="EMBL" id="WIXE01020641">
    <property type="protein sequence ID" value="KAK5969062.1"/>
    <property type="molecule type" value="Genomic_DNA"/>
</dbReference>
<protein>
    <submittedName>
        <fullName evidence="2">Uncharacterized protein</fullName>
    </submittedName>
</protein>
<sequence length="122" mass="13391">EHEKQLEETVSSFKLFRNRKAGIAEDNAALPKLRAFTRGKITPAQDGLPSALGHGPGSASNRESEASKRRSRFLESDIGPFYSDDPRPRSGEISGNNLKKDDGSYVNEDYLSRPRSTTAPPS</sequence>
<feature type="non-terminal residue" evidence="2">
    <location>
        <position position="1"/>
    </location>
</feature>
<keyword evidence="3" id="KW-1185">Reference proteome</keyword>
<feature type="region of interest" description="Disordered" evidence="1">
    <location>
        <begin position="40"/>
        <end position="122"/>
    </location>
</feature>
<proteinExistence type="predicted"/>
<dbReference type="AlphaFoldDB" id="A0AAN8IH06"/>
<comment type="caution">
    <text evidence="2">The sequence shown here is derived from an EMBL/GenBank/DDBJ whole genome shotgun (WGS) entry which is preliminary data.</text>
</comment>
<evidence type="ECO:0000313" key="2">
    <source>
        <dbReference type="EMBL" id="KAK5969062.1"/>
    </source>
</evidence>
<feature type="compositionally biased region" description="Basic and acidic residues" evidence="1">
    <location>
        <begin position="62"/>
        <end position="75"/>
    </location>
</feature>
<name>A0AAN8IH06_TRICO</name>
<evidence type="ECO:0000256" key="1">
    <source>
        <dbReference type="SAM" id="MobiDB-lite"/>
    </source>
</evidence>
<organism evidence="2 3">
    <name type="scientific">Trichostrongylus colubriformis</name>
    <name type="common">Black scour worm</name>
    <dbReference type="NCBI Taxonomy" id="6319"/>
    <lineage>
        <taxon>Eukaryota</taxon>
        <taxon>Metazoa</taxon>
        <taxon>Ecdysozoa</taxon>
        <taxon>Nematoda</taxon>
        <taxon>Chromadorea</taxon>
        <taxon>Rhabditida</taxon>
        <taxon>Rhabditina</taxon>
        <taxon>Rhabditomorpha</taxon>
        <taxon>Strongyloidea</taxon>
        <taxon>Trichostrongylidae</taxon>
        <taxon>Trichostrongylus</taxon>
    </lineage>
</organism>
<dbReference type="Proteomes" id="UP001331761">
    <property type="component" value="Unassembled WGS sequence"/>
</dbReference>
<reference evidence="2 3" key="1">
    <citation type="submission" date="2019-10" db="EMBL/GenBank/DDBJ databases">
        <title>Assembly and Annotation for the nematode Trichostrongylus colubriformis.</title>
        <authorList>
            <person name="Martin J."/>
        </authorList>
    </citation>
    <scope>NUCLEOTIDE SEQUENCE [LARGE SCALE GENOMIC DNA]</scope>
    <source>
        <strain evidence="2">G859</strain>
        <tissue evidence="2">Whole worm</tissue>
    </source>
</reference>